<evidence type="ECO:0000313" key="8">
    <source>
        <dbReference type="Proteomes" id="UP000318571"/>
    </source>
</evidence>
<dbReference type="InterPro" id="IPR036188">
    <property type="entry name" value="FAD/NAD-bd_sf"/>
</dbReference>
<dbReference type="Gene3D" id="3.50.50.60">
    <property type="entry name" value="FAD/NAD(P)-binding domain"/>
    <property type="match status" value="2"/>
</dbReference>
<dbReference type="GO" id="GO:0016614">
    <property type="term" value="F:oxidoreductase activity, acting on CH-OH group of donors"/>
    <property type="evidence" value="ECO:0007669"/>
    <property type="project" value="InterPro"/>
</dbReference>
<dbReference type="PROSITE" id="PS00624">
    <property type="entry name" value="GMC_OXRED_2"/>
    <property type="match status" value="1"/>
</dbReference>
<dbReference type="InterPro" id="IPR000172">
    <property type="entry name" value="GMC_OxRdtase_N"/>
</dbReference>
<sequence>MWKRIFGTSLLIASIAIYFDYTKPVYRSVKKRPDKHYDYIIVGGGTGGSVLASELSSNPAIKVLLIEAGGHESWISRVPLLAPMQMILDSTWNYQTVPQSHSHVGFHDQISTVPRGKFVGGTGNMNFYIHNVSSIEVHPKLVSALETSRQSPLLTSFIASNDSRGIFSTMSNLQKNGQRLSMADIFLKPAMNRDNLHVMLYSEVLKLYFKDNRVEIVEFRRKTNHFNVTTLDGTQVVLCGGSINTPLLLLNSGIGPKSVLRAQKASVQVSIVKDLPVGQGLSDHVSMPLYFHVNQSKWQDSVNLAKLLNPKHMWEYWTQGTGLWSSTHILGQALFPSDGTMILLYAMGAPNIDAFTYVSNMKRDTFNVLFPEHTDPFKEGFIMLAICLKVKAVAVRSGVKIGNSMSQVEARYHLPKFPECDQFQADIGNDDYVKCMIRVASMTMYHPIGTMAHEDVLNENLSVKGLENLFVVDGSAIGSLPSRFPNEAIIHLALKFAEQRKEEKGFTQ</sequence>
<evidence type="ECO:0000313" key="7">
    <source>
        <dbReference type="EMBL" id="TRY67390.1"/>
    </source>
</evidence>
<evidence type="ECO:0000256" key="1">
    <source>
        <dbReference type="ARBA" id="ARBA00001974"/>
    </source>
</evidence>
<feature type="binding site" evidence="5">
    <location>
        <position position="474"/>
    </location>
    <ligand>
        <name>FAD</name>
        <dbReference type="ChEBI" id="CHEBI:57692"/>
    </ligand>
</feature>
<evidence type="ECO:0000259" key="6">
    <source>
        <dbReference type="PROSITE" id="PS00624"/>
    </source>
</evidence>
<evidence type="ECO:0000256" key="2">
    <source>
        <dbReference type="ARBA" id="ARBA00010790"/>
    </source>
</evidence>
<dbReference type="STRING" id="6832.A0A553NPR4"/>
<keyword evidence="8" id="KW-1185">Reference proteome</keyword>
<dbReference type="InterPro" id="IPR007867">
    <property type="entry name" value="GMC_OxRtase_C"/>
</dbReference>
<reference evidence="7 8" key="1">
    <citation type="journal article" date="2018" name="Nat. Ecol. Evol.">
        <title>Genomic signatures of mitonuclear coevolution across populations of Tigriopus californicus.</title>
        <authorList>
            <person name="Barreto F.S."/>
            <person name="Watson E.T."/>
            <person name="Lima T.G."/>
            <person name="Willett C.S."/>
            <person name="Edmands S."/>
            <person name="Li W."/>
            <person name="Burton R.S."/>
        </authorList>
    </citation>
    <scope>NUCLEOTIDE SEQUENCE [LARGE SCALE GENOMIC DNA]</scope>
    <source>
        <strain evidence="7 8">San Diego</strain>
    </source>
</reference>
<evidence type="ECO:0000256" key="5">
    <source>
        <dbReference type="PIRSR" id="PIRSR000137-2"/>
    </source>
</evidence>
<gene>
    <name evidence="7" type="ORF">TCAL_05265</name>
</gene>
<dbReference type="Pfam" id="PF05199">
    <property type="entry name" value="GMC_oxred_C"/>
    <property type="match status" value="1"/>
</dbReference>
<dbReference type="PIRSF" id="PIRSF000137">
    <property type="entry name" value="Alcohol_oxidase"/>
    <property type="match status" value="1"/>
</dbReference>
<evidence type="ECO:0000256" key="3">
    <source>
        <dbReference type="ARBA" id="ARBA00022630"/>
    </source>
</evidence>
<proteinExistence type="inferred from homology"/>
<dbReference type="PANTHER" id="PTHR11552:SF147">
    <property type="entry name" value="CHOLINE DEHYDROGENASE, MITOCHONDRIAL"/>
    <property type="match status" value="1"/>
</dbReference>
<name>A0A553NPR4_TIGCA</name>
<dbReference type="OMA" id="HESWISR"/>
<evidence type="ECO:0000256" key="4">
    <source>
        <dbReference type="ARBA" id="ARBA00022827"/>
    </source>
</evidence>
<feature type="domain" description="Glucose-methanol-choline oxidoreductase N-terminal" evidence="6">
    <location>
        <begin position="241"/>
        <end position="255"/>
    </location>
</feature>
<accession>A0A553NPR4</accession>
<dbReference type="SUPFAM" id="SSF54373">
    <property type="entry name" value="FAD-linked reductases, C-terminal domain"/>
    <property type="match status" value="1"/>
</dbReference>
<keyword evidence="4 5" id="KW-0274">FAD</keyword>
<dbReference type="EMBL" id="VCGU01000011">
    <property type="protein sequence ID" value="TRY67390.1"/>
    <property type="molecule type" value="Genomic_DNA"/>
</dbReference>
<organism evidence="7 8">
    <name type="scientific">Tigriopus californicus</name>
    <name type="common">Marine copepod</name>
    <dbReference type="NCBI Taxonomy" id="6832"/>
    <lineage>
        <taxon>Eukaryota</taxon>
        <taxon>Metazoa</taxon>
        <taxon>Ecdysozoa</taxon>
        <taxon>Arthropoda</taxon>
        <taxon>Crustacea</taxon>
        <taxon>Multicrustacea</taxon>
        <taxon>Hexanauplia</taxon>
        <taxon>Copepoda</taxon>
        <taxon>Harpacticoida</taxon>
        <taxon>Harpacticidae</taxon>
        <taxon>Tigriopus</taxon>
    </lineage>
</organism>
<feature type="binding site" evidence="5">
    <location>
        <position position="204"/>
    </location>
    <ligand>
        <name>FAD</name>
        <dbReference type="ChEBI" id="CHEBI:57692"/>
    </ligand>
</feature>
<comment type="caution">
    <text evidence="7">The sequence shown here is derived from an EMBL/GenBank/DDBJ whole genome shotgun (WGS) entry which is preliminary data.</text>
</comment>
<comment type="similarity">
    <text evidence="2">Belongs to the GMC oxidoreductase family.</text>
</comment>
<protein>
    <recommendedName>
        <fullName evidence="6">Glucose-methanol-choline oxidoreductase N-terminal domain-containing protein</fullName>
    </recommendedName>
</protein>
<dbReference type="GO" id="GO:0050660">
    <property type="term" value="F:flavin adenine dinucleotide binding"/>
    <property type="evidence" value="ECO:0007669"/>
    <property type="project" value="InterPro"/>
</dbReference>
<dbReference type="PANTHER" id="PTHR11552">
    <property type="entry name" value="GLUCOSE-METHANOL-CHOLINE GMC OXIDOREDUCTASE"/>
    <property type="match status" value="1"/>
</dbReference>
<dbReference type="SUPFAM" id="SSF51905">
    <property type="entry name" value="FAD/NAD(P)-binding domain"/>
    <property type="match status" value="1"/>
</dbReference>
<dbReference type="Proteomes" id="UP000318571">
    <property type="component" value="Chromosome 4"/>
</dbReference>
<comment type="cofactor">
    <cofactor evidence="1 5">
        <name>FAD</name>
        <dbReference type="ChEBI" id="CHEBI:57692"/>
    </cofactor>
</comment>
<dbReference type="InterPro" id="IPR012132">
    <property type="entry name" value="GMC_OxRdtase"/>
</dbReference>
<dbReference type="Pfam" id="PF00732">
    <property type="entry name" value="GMC_oxred_N"/>
    <property type="match status" value="1"/>
</dbReference>
<dbReference type="AlphaFoldDB" id="A0A553NPR4"/>
<keyword evidence="3" id="KW-0285">Flavoprotein</keyword>
<feature type="binding site" evidence="5">
    <location>
        <position position="122"/>
    </location>
    <ligand>
        <name>FAD</name>
        <dbReference type="ChEBI" id="CHEBI:57692"/>
    </ligand>
</feature>